<dbReference type="GO" id="GO:0005576">
    <property type="term" value="C:extracellular region"/>
    <property type="evidence" value="ECO:0007669"/>
    <property type="project" value="TreeGrafter"/>
</dbReference>
<comment type="caution">
    <text evidence="8">The sequence shown here is derived from an EMBL/GenBank/DDBJ whole genome shotgun (WGS) entry which is preliminary data.</text>
</comment>
<dbReference type="EMBL" id="WHVB01000026">
    <property type="protein sequence ID" value="KAF8470298.1"/>
    <property type="molecule type" value="Genomic_DNA"/>
</dbReference>
<evidence type="ECO:0000256" key="4">
    <source>
        <dbReference type="RuleBase" id="RU361153"/>
    </source>
</evidence>
<evidence type="ECO:0000313" key="9">
    <source>
        <dbReference type="Proteomes" id="UP000759537"/>
    </source>
</evidence>
<dbReference type="SUPFAM" id="SSF51445">
    <property type="entry name" value="(Trans)glycosidases"/>
    <property type="match status" value="1"/>
</dbReference>
<reference evidence="8" key="1">
    <citation type="submission" date="2019-10" db="EMBL/GenBank/DDBJ databases">
        <authorList>
            <consortium name="DOE Joint Genome Institute"/>
            <person name="Kuo A."/>
            <person name="Miyauchi S."/>
            <person name="Kiss E."/>
            <person name="Drula E."/>
            <person name="Kohler A."/>
            <person name="Sanchez-Garcia M."/>
            <person name="Andreopoulos B."/>
            <person name="Barry K.W."/>
            <person name="Bonito G."/>
            <person name="Buee M."/>
            <person name="Carver A."/>
            <person name="Chen C."/>
            <person name="Cichocki N."/>
            <person name="Clum A."/>
            <person name="Culley D."/>
            <person name="Crous P.W."/>
            <person name="Fauchery L."/>
            <person name="Girlanda M."/>
            <person name="Hayes R."/>
            <person name="Keri Z."/>
            <person name="LaButti K."/>
            <person name="Lipzen A."/>
            <person name="Lombard V."/>
            <person name="Magnuson J."/>
            <person name="Maillard F."/>
            <person name="Morin E."/>
            <person name="Murat C."/>
            <person name="Nolan M."/>
            <person name="Ohm R."/>
            <person name="Pangilinan J."/>
            <person name="Pereira M."/>
            <person name="Perotto S."/>
            <person name="Peter M."/>
            <person name="Riley R."/>
            <person name="Sitrit Y."/>
            <person name="Stielow B."/>
            <person name="Szollosi G."/>
            <person name="Zifcakova L."/>
            <person name="Stursova M."/>
            <person name="Spatafora J.W."/>
            <person name="Tedersoo L."/>
            <person name="Vaario L.-M."/>
            <person name="Yamada A."/>
            <person name="Yan M."/>
            <person name="Wang P."/>
            <person name="Xu J."/>
            <person name="Bruns T."/>
            <person name="Baldrian P."/>
            <person name="Vilgalys R."/>
            <person name="Henrissat B."/>
            <person name="Grigoriev I.V."/>
            <person name="Hibbett D."/>
            <person name="Nagy L.G."/>
            <person name="Martin F.M."/>
        </authorList>
    </citation>
    <scope>NUCLEOTIDE SEQUENCE</scope>
    <source>
        <strain evidence="8">Prilba</strain>
    </source>
</reference>
<evidence type="ECO:0000259" key="7">
    <source>
        <dbReference type="Pfam" id="PF00150"/>
    </source>
</evidence>
<evidence type="ECO:0000313" key="8">
    <source>
        <dbReference type="EMBL" id="KAF8470298.1"/>
    </source>
</evidence>
<dbReference type="GO" id="GO:0009986">
    <property type="term" value="C:cell surface"/>
    <property type="evidence" value="ECO:0007669"/>
    <property type="project" value="TreeGrafter"/>
</dbReference>
<keyword evidence="2 4" id="KW-0378">Hydrolase</keyword>
<sequence>MVLTREYGKRESPMQLLLVLSFLSFLRITPGAHAAPPSNFPSKIYGVNLGSWLVLEPWMLPNEWVTMGGEQCDDCLTCISTEFALAATYPDDVDERFAVHWSTWFTQDDVNNLQDAGINAVRIPLGYWIVEPLVNRVIEHYPRGGIKYLANGLDMLREAGIQVILDHHALPGVQSANQSFAGNCTLTPQFYTDYNYGRTLVWTAVMTFISHLHPQFGSVFSIEATNEPTMNATQTPGFGDFQKNFVRTVRAVEWLIGVDVPGCPALEGTPNAKNLYERLAQACATDTLGLFTPPVTEALNTSFHTLRYIARELEWKIDFTACQERQPITTNFMDILWQDDDPPNPSDAAIGPQAYDHHLYYSFGGVAAANPEAYLQNLCNRNDTQQDVVDGNAPVWYGEFSLATEFNATDEFLCKWADAQKLIYSQNAGWLFWSFKLESTNPLARQWSYFEGLERGYLTQDPSQLHDPDVCVPYKNSTASKRDSTVRKHPCGAHKHSNRFAH</sequence>
<dbReference type="PANTHER" id="PTHR31297:SF42">
    <property type="entry name" value="GLYCOSIDE HYDROLASE FAMILY 5 DOMAIN-CONTAINING PROTEIN"/>
    <property type="match status" value="1"/>
</dbReference>
<dbReference type="Proteomes" id="UP000759537">
    <property type="component" value="Unassembled WGS sequence"/>
</dbReference>
<name>A0A9P5JYS3_9AGAM</name>
<keyword evidence="3 4" id="KW-0326">Glycosidase</keyword>
<accession>A0A9P5JYS3</accession>
<evidence type="ECO:0000256" key="3">
    <source>
        <dbReference type="ARBA" id="ARBA00023295"/>
    </source>
</evidence>
<proteinExistence type="inferred from homology"/>
<comment type="similarity">
    <text evidence="1 4">Belongs to the glycosyl hydrolase 5 (cellulase A) family.</text>
</comment>
<gene>
    <name evidence="8" type="ORF">DFH94DRAFT_772183</name>
</gene>
<evidence type="ECO:0000256" key="1">
    <source>
        <dbReference type="ARBA" id="ARBA00005641"/>
    </source>
</evidence>
<feature type="domain" description="Glycoside hydrolase family 5" evidence="7">
    <location>
        <begin position="98"/>
        <end position="436"/>
    </location>
</feature>
<dbReference type="AlphaFoldDB" id="A0A9P5JYS3"/>
<feature type="signal peptide" evidence="6">
    <location>
        <begin position="1"/>
        <end position="34"/>
    </location>
</feature>
<organism evidence="8 9">
    <name type="scientific">Russula ochroleuca</name>
    <dbReference type="NCBI Taxonomy" id="152965"/>
    <lineage>
        <taxon>Eukaryota</taxon>
        <taxon>Fungi</taxon>
        <taxon>Dikarya</taxon>
        <taxon>Basidiomycota</taxon>
        <taxon>Agaricomycotina</taxon>
        <taxon>Agaricomycetes</taxon>
        <taxon>Russulales</taxon>
        <taxon>Russulaceae</taxon>
        <taxon>Russula</taxon>
    </lineage>
</organism>
<reference evidence="8" key="2">
    <citation type="journal article" date="2020" name="Nat. Commun.">
        <title>Large-scale genome sequencing of mycorrhizal fungi provides insights into the early evolution of symbiotic traits.</title>
        <authorList>
            <person name="Miyauchi S."/>
            <person name="Kiss E."/>
            <person name="Kuo A."/>
            <person name="Drula E."/>
            <person name="Kohler A."/>
            <person name="Sanchez-Garcia M."/>
            <person name="Morin E."/>
            <person name="Andreopoulos B."/>
            <person name="Barry K.W."/>
            <person name="Bonito G."/>
            <person name="Buee M."/>
            <person name="Carver A."/>
            <person name="Chen C."/>
            <person name="Cichocki N."/>
            <person name="Clum A."/>
            <person name="Culley D."/>
            <person name="Crous P.W."/>
            <person name="Fauchery L."/>
            <person name="Girlanda M."/>
            <person name="Hayes R.D."/>
            <person name="Keri Z."/>
            <person name="LaButti K."/>
            <person name="Lipzen A."/>
            <person name="Lombard V."/>
            <person name="Magnuson J."/>
            <person name="Maillard F."/>
            <person name="Murat C."/>
            <person name="Nolan M."/>
            <person name="Ohm R.A."/>
            <person name="Pangilinan J."/>
            <person name="Pereira M.F."/>
            <person name="Perotto S."/>
            <person name="Peter M."/>
            <person name="Pfister S."/>
            <person name="Riley R."/>
            <person name="Sitrit Y."/>
            <person name="Stielow J.B."/>
            <person name="Szollosi G."/>
            <person name="Zifcakova L."/>
            <person name="Stursova M."/>
            <person name="Spatafora J.W."/>
            <person name="Tedersoo L."/>
            <person name="Vaario L.M."/>
            <person name="Yamada A."/>
            <person name="Yan M."/>
            <person name="Wang P."/>
            <person name="Xu J."/>
            <person name="Bruns T."/>
            <person name="Baldrian P."/>
            <person name="Vilgalys R."/>
            <person name="Dunand C."/>
            <person name="Henrissat B."/>
            <person name="Grigoriev I.V."/>
            <person name="Hibbett D."/>
            <person name="Nagy L.G."/>
            <person name="Martin F.M."/>
        </authorList>
    </citation>
    <scope>NUCLEOTIDE SEQUENCE</scope>
    <source>
        <strain evidence="8">Prilba</strain>
    </source>
</reference>
<dbReference type="GO" id="GO:0008422">
    <property type="term" value="F:beta-glucosidase activity"/>
    <property type="evidence" value="ECO:0007669"/>
    <property type="project" value="TreeGrafter"/>
</dbReference>
<dbReference type="OrthoDB" id="1887033at2759"/>
<feature type="region of interest" description="Disordered" evidence="5">
    <location>
        <begin position="476"/>
        <end position="502"/>
    </location>
</feature>
<dbReference type="InterPro" id="IPR050386">
    <property type="entry name" value="Glycosyl_hydrolase_5"/>
</dbReference>
<dbReference type="InterPro" id="IPR017853">
    <property type="entry name" value="GH"/>
</dbReference>
<dbReference type="Pfam" id="PF00150">
    <property type="entry name" value="Cellulase"/>
    <property type="match status" value="1"/>
</dbReference>
<dbReference type="Gene3D" id="3.20.20.80">
    <property type="entry name" value="Glycosidases"/>
    <property type="match status" value="2"/>
</dbReference>
<keyword evidence="9" id="KW-1185">Reference proteome</keyword>
<evidence type="ECO:0000256" key="6">
    <source>
        <dbReference type="SAM" id="SignalP"/>
    </source>
</evidence>
<evidence type="ECO:0000256" key="2">
    <source>
        <dbReference type="ARBA" id="ARBA00022801"/>
    </source>
</evidence>
<keyword evidence="6" id="KW-0732">Signal</keyword>
<protein>
    <submittedName>
        <fullName evidence="8">Glycoside hydrolase family 5 protein</fullName>
    </submittedName>
</protein>
<dbReference type="PANTHER" id="PTHR31297">
    <property type="entry name" value="GLUCAN ENDO-1,6-BETA-GLUCOSIDASE B"/>
    <property type="match status" value="1"/>
</dbReference>
<dbReference type="GO" id="GO:0009251">
    <property type="term" value="P:glucan catabolic process"/>
    <property type="evidence" value="ECO:0007669"/>
    <property type="project" value="TreeGrafter"/>
</dbReference>
<feature type="chain" id="PRO_5040474614" evidence="6">
    <location>
        <begin position="35"/>
        <end position="502"/>
    </location>
</feature>
<dbReference type="InterPro" id="IPR001547">
    <property type="entry name" value="Glyco_hydro_5"/>
</dbReference>
<evidence type="ECO:0000256" key="5">
    <source>
        <dbReference type="SAM" id="MobiDB-lite"/>
    </source>
</evidence>
<feature type="compositionally biased region" description="Basic residues" evidence="5">
    <location>
        <begin position="487"/>
        <end position="502"/>
    </location>
</feature>